<evidence type="ECO:0000313" key="13">
    <source>
        <dbReference type="RefSeq" id="XP_047006138.1"/>
    </source>
</evidence>
<dbReference type="InterPro" id="IPR013087">
    <property type="entry name" value="Znf_C2H2_type"/>
</dbReference>
<dbReference type="PROSITE" id="PS50097">
    <property type="entry name" value="BTB"/>
    <property type="match status" value="1"/>
</dbReference>
<dbReference type="PANTHER" id="PTHR24394:SF53">
    <property type="entry name" value="ZINC FINGER AND BTB DOMAIN CONTAINING 2"/>
    <property type="match status" value="1"/>
</dbReference>
<feature type="domain" description="BTB" evidence="9">
    <location>
        <begin position="24"/>
        <end position="91"/>
    </location>
</feature>
<evidence type="ECO:0000256" key="1">
    <source>
        <dbReference type="ARBA" id="ARBA00004123"/>
    </source>
</evidence>
<dbReference type="GO" id="GO:0005634">
    <property type="term" value="C:nucleus"/>
    <property type="evidence" value="ECO:0007669"/>
    <property type="project" value="UniProtKB-SubCell"/>
</dbReference>
<evidence type="ECO:0000259" key="9">
    <source>
        <dbReference type="PROSITE" id="PS50097"/>
    </source>
</evidence>
<feature type="compositionally biased region" description="Polar residues" evidence="8">
    <location>
        <begin position="177"/>
        <end position="187"/>
    </location>
</feature>
<dbReference type="GO" id="GO:1990837">
    <property type="term" value="F:sequence-specific double-stranded DNA binding"/>
    <property type="evidence" value="ECO:0007669"/>
    <property type="project" value="UniProtKB-ARBA"/>
</dbReference>
<dbReference type="PROSITE" id="PS50157">
    <property type="entry name" value="ZINC_FINGER_C2H2_2"/>
    <property type="match status" value="7"/>
</dbReference>
<dbReference type="Gene3D" id="3.30.160.60">
    <property type="entry name" value="Classic Zinc Finger"/>
    <property type="match status" value="7"/>
</dbReference>
<proteinExistence type="predicted"/>
<dbReference type="AlphaFoldDB" id="A0A2D0PT36"/>
<evidence type="ECO:0000256" key="6">
    <source>
        <dbReference type="ARBA" id="ARBA00023242"/>
    </source>
</evidence>
<dbReference type="SUPFAM" id="SSF57667">
    <property type="entry name" value="beta-beta-alpha zinc fingers"/>
    <property type="match status" value="5"/>
</dbReference>
<evidence type="ECO:0000256" key="8">
    <source>
        <dbReference type="SAM" id="MobiDB-lite"/>
    </source>
</evidence>
<dbReference type="FunFam" id="3.30.160.60:FF:001498">
    <property type="entry name" value="Zinc finger protein 404"/>
    <property type="match status" value="1"/>
</dbReference>
<dbReference type="GO" id="GO:0000981">
    <property type="term" value="F:DNA-binding transcription factor activity, RNA polymerase II-specific"/>
    <property type="evidence" value="ECO:0007669"/>
    <property type="project" value="TreeGrafter"/>
</dbReference>
<feature type="domain" description="C2H2-type" evidence="10">
    <location>
        <begin position="602"/>
        <end position="629"/>
    </location>
</feature>
<protein>
    <submittedName>
        <fullName evidence="12 13">Myoneurin</fullName>
    </submittedName>
</protein>
<dbReference type="FunFam" id="3.30.160.60:FF:000478">
    <property type="entry name" value="Zinc finger protein 133"/>
    <property type="match status" value="1"/>
</dbReference>
<feature type="compositionally biased region" description="Polar residues" evidence="8">
    <location>
        <begin position="276"/>
        <end position="288"/>
    </location>
</feature>
<feature type="domain" description="C2H2-type" evidence="10">
    <location>
        <begin position="545"/>
        <end position="573"/>
    </location>
</feature>
<dbReference type="Proteomes" id="UP000221080">
    <property type="component" value="Chromosome 23"/>
</dbReference>
<feature type="domain" description="C2H2-type" evidence="10">
    <location>
        <begin position="630"/>
        <end position="657"/>
    </location>
</feature>
<dbReference type="FunFam" id="3.30.160.60:FF:000417">
    <property type="entry name" value="Zinc finger protein"/>
    <property type="match status" value="1"/>
</dbReference>
<dbReference type="PROSITE" id="PS00028">
    <property type="entry name" value="ZINC_FINGER_C2H2_1"/>
    <property type="match status" value="8"/>
</dbReference>
<dbReference type="FunFam" id="3.30.160.60:FF:000303">
    <property type="entry name" value="Zinc finger protein 41"/>
    <property type="match status" value="1"/>
</dbReference>
<organism evidence="11 12">
    <name type="scientific">Ictalurus punctatus</name>
    <name type="common">Channel catfish</name>
    <name type="synonym">Silurus punctatus</name>
    <dbReference type="NCBI Taxonomy" id="7998"/>
    <lineage>
        <taxon>Eukaryota</taxon>
        <taxon>Metazoa</taxon>
        <taxon>Chordata</taxon>
        <taxon>Craniata</taxon>
        <taxon>Vertebrata</taxon>
        <taxon>Euteleostomi</taxon>
        <taxon>Actinopterygii</taxon>
        <taxon>Neopterygii</taxon>
        <taxon>Teleostei</taxon>
        <taxon>Ostariophysi</taxon>
        <taxon>Siluriformes</taxon>
        <taxon>Ictaluridae</taxon>
        <taxon>Ictalurus</taxon>
    </lineage>
</organism>
<dbReference type="RefSeq" id="XP_017309189.1">
    <property type="nucleotide sequence ID" value="XM_017453700.3"/>
</dbReference>
<keyword evidence="2" id="KW-0479">Metal-binding</keyword>
<reference evidence="11" key="1">
    <citation type="journal article" date="2016" name="Nat. Commun.">
        <title>The channel catfish genome sequence provides insights into the evolution of scale formation in teleosts.</title>
        <authorList>
            <person name="Liu Z."/>
            <person name="Liu S."/>
            <person name="Yao J."/>
            <person name="Bao L."/>
            <person name="Zhang J."/>
            <person name="Li Y."/>
            <person name="Jiang C."/>
            <person name="Sun L."/>
            <person name="Wang R."/>
            <person name="Zhang Y."/>
            <person name="Zhou T."/>
            <person name="Zeng Q."/>
            <person name="Fu Q."/>
            <person name="Gao S."/>
            <person name="Li N."/>
            <person name="Koren S."/>
            <person name="Jiang Y."/>
            <person name="Zimin A."/>
            <person name="Xu P."/>
            <person name="Phillippy A.M."/>
            <person name="Geng X."/>
            <person name="Song L."/>
            <person name="Sun F."/>
            <person name="Li C."/>
            <person name="Wang X."/>
            <person name="Chen A."/>
            <person name="Jin Y."/>
            <person name="Yuan Z."/>
            <person name="Yang Y."/>
            <person name="Tan S."/>
            <person name="Peatman E."/>
            <person name="Lu J."/>
            <person name="Qin Z."/>
            <person name="Dunham R."/>
            <person name="Li Z."/>
            <person name="Sonstegard T."/>
            <person name="Feng J."/>
            <person name="Danzmann R.G."/>
            <person name="Schroeder S."/>
            <person name="Scheffler B."/>
            <person name="Duke M.V."/>
            <person name="Ballard L."/>
            <person name="Kucuktas H."/>
            <person name="Kaltenboeck L."/>
            <person name="Liu H."/>
            <person name="Armbruster J."/>
            <person name="Xie Y."/>
            <person name="Kirby M.L."/>
            <person name="Tian Y."/>
            <person name="Flanagan M.E."/>
            <person name="Mu W."/>
            <person name="Waldbieser G.C."/>
        </authorList>
    </citation>
    <scope>NUCLEOTIDE SEQUENCE [LARGE SCALE GENOMIC DNA]</scope>
    <source>
        <strain evidence="11">SDA103</strain>
    </source>
</reference>
<feature type="compositionally biased region" description="Basic and acidic residues" evidence="8">
    <location>
        <begin position="424"/>
        <end position="435"/>
    </location>
</feature>
<feature type="compositionally biased region" description="Polar residues" evidence="8">
    <location>
        <begin position="411"/>
        <end position="422"/>
    </location>
</feature>
<dbReference type="PANTHER" id="PTHR24394">
    <property type="entry name" value="ZINC FINGER PROTEIN"/>
    <property type="match status" value="1"/>
</dbReference>
<dbReference type="Pfam" id="PF00096">
    <property type="entry name" value="zf-C2H2"/>
    <property type="match status" value="5"/>
</dbReference>
<keyword evidence="11" id="KW-1185">Reference proteome</keyword>
<evidence type="ECO:0000256" key="5">
    <source>
        <dbReference type="ARBA" id="ARBA00022833"/>
    </source>
</evidence>
<reference evidence="12 13" key="2">
    <citation type="submission" date="2025-04" db="UniProtKB">
        <authorList>
            <consortium name="RefSeq"/>
        </authorList>
    </citation>
    <scope>IDENTIFICATION</scope>
    <source>
        <tissue evidence="12 13">Blood</tissue>
    </source>
</reference>
<dbReference type="CTD" id="55892"/>
<evidence type="ECO:0000256" key="4">
    <source>
        <dbReference type="ARBA" id="ARBA00022771"/>
    </source>
</evidence>
<comment type="subcellular location">
    <subcellularLocation>
        <location evidence="1">Nucleus</location>
    </subcellularLocation>
</comment>
<feature type="compositionally biased region" description="Acidic residues" evidence="8">
    <location>
        <begin position="394"/>
        <end position="410"/>
    </location>
</feature>
<dbReference type="RefSeq" id="XP_047006138.1">
    <property type="nucleotide sequence ID" value="XM_047150182.2"/>
</dbReference>
<keyword evidence="3" id="KW-0677">Repeat</keyword>
<dbReference type="GO" id="GO:0008270">
    <property type="term" value="F:zinc ion binding"/>
    <property type="evidence" value="ECO:0007669"/>
    <property type="project" value="UniProtKB-KW"/>
</dbReference>
<keyword evidence="5" id="KW-0862">Zinc</keyword>
<sequence>MARVPHGEFLLEQLRKQRERGFLCDCTVIIGETRYEAHRNVLAAFSEYFSTQCVDAGKDDFTIKLDPEWVNGTVFEKLLDYMYTGNLHIDGDEFPNFQNTASYLGIQEILALCSSSSAKQSPVTVRDTLFADPRSPLSPDDYEPLEPLEEVEEREMLRKEEEKKSAVFPVKAAPVDDSQSSGEQTPQGAEKRIRKPRTRLYEEEDDITRKESTLSQRGRGRGRGRPRGRPRTRPLDSDKADASVIDKSLIPENTVVRRGTGRPRGRPRTRPLSSEAVDSTSAEENTIVVNDEETDPGTVQSEPSESANPQGDAEEVNANNEEVVNKTTSDIENPKEATIAKQGRGRGRPRTKSLPSETTEIPNPEEMFTQTLQKEGGVRKRGRPRSKPPPPEMPESDNTEGGTEQDEGPDQENNQPKASSSDPLDGKQEAPENAKKVWTSTRKRKLSRKLRESQASNDENEQDEAAEEEGSEEWEEEGDVKVSQIKLRPICNVCGNLFSEMSSLRRHMRIHKGLKPYQCQLCGRCFRQGNQLKTHLRIHTGEKPFSCSRCDASFAQKCQLVYHCRMHHGEEKPHKCDVCPAAFATSSNLKIHMRTHSGEKPYECGECGKRFTQASTLMYHKRRHTGEKPYVCDTCGMAFAVSSSLISHTRKHTGVTPYICLDCGKPCLTSGELRKHMDIHNGSRRVICNICGNTLSDVYSLKKHRALKHSATPEQDEEPTKSESVECPINIPIDHQGLIARVRSVLSESPEPSFPDESPLTSEASMVIHQPENQMFIEHSEATGAPMIIQHSEASGTQMISGSPVIIQHAESSEAPMIIQHSEAGGTPMIFQHSEAGGTPMIFQHSEAGGTPMIIQHSEGSGTPMIIQHADSSGAQMISGSQMIFQHADSSETPMIFQHSEATGSPMIIQHDESSETPVLIQHGDSGEQVSYVVEQYEIPGSSDIEHAQIVIVQTID</sequence>
<dbReference type="STRING" id="7998.ENSIPUP00000025239"/>
<keyword evidence="4 7" id="KW-0863">Zinc-finger</keyword>
<feature type="domain" description="C2H2-type" evidence="10">
    <location>
        <begin position="574"/>
        <end position="601"/>
    </location>
</feature>
<name>A0A2D0PT36_ICTPU</name>
<dbReference type="Gene3D" id="3.30.710.10">
    <property type="entry name" value="Potassium Channel Kv1.1, Chain A"/>
    <property type="match status" value="1"/>
</dbReference>
<keyword evidence="6" id="KW-0539">Nucleus</keyword>
<evidence type="ECO:0000313" key="11">
    <source>
        <dbReference type="Proteomes" id="UP000221080"/>
    </source>
</evidence>
<dbReference type="SMART" id="SM00355">
    <property type="entry name" value="ZnF_C2H2"/>
    <property type="match status" value="8"/>
</dbReference>
<feature type="compositionally biased region" description="Basic and acidic residues" evidence="8">
    <location>
        <begin position="154"/>
        <end position="165"/>
    </location>
</feature>
<dbReference type="InterPro" id="IPR017956">
    <property type="entry name" value="AT_hook_DNA-bd_motif"/>
</dbReference>
<dbReference type="KEGG" id="ipu:108256636"/>
<dbReference type="GeneID" id="108256636"/>
<dbReference type="Pfam" id="PF00651">
    <property type="entry name" value="BTB"/>
    <property type="match status" value="1"/>
</dbReference>
<dbReference type="SMART" id="SM00225">
    <property type="entry name" value="BTB"/>
    <property type="match status" value="1"/>
</dbReference>
<feature type="domain" description="C2H2-type" evidence="10">
    <location>
        <begin position="517"/>
        <end position="544"/>
    </location>
</feature>
<feature type="compositionally biased region" description="Acidic residues" evidence="8">
    <location>
        <begin position="458"/>
        <end position="478"/>
    </location>
</feature>
<dbReference type="FunFam" id="3.30.160.60:FF:000446">
    <property type="entry name" value="Zinc finger protein"/>
    <property type="match status" value="3"/>
</dbReference>
<evidence type="ECO:0000259" key="10">
    <source>
        <dbReference type="PROSITE" id="PS50157"/>
    </source>
</evidence>
<accession>A0A2D0PT36</accession>
<feature type="compositionally biased region" description="Basic residues" evidence="8">
    <location>
        <begin position="259"/>
        <end position="269"/>
    </location>
</feature>
<dbReference type="InterPro" id="IPR036236">
    <property type="entry name" value="Znf_C2H2_sf"/>
</dbReference>
<dbReference type="SUPFAM" id="SSF54695">
    <property type="entry name" value="POZ domain"/>
    <property type="match status" value="1"/>
</dbReference>
<gene>
    <name evidence="12 13" type="primary">mynn</name>
</gene>
<feature type="compositionally biased region" description="Polar residues" evidence="8">
    <location>
        <begin position="297"/>
        <end position="309"/>
    </location>
</feature>
<feature type="domain" description="C2H2-type" evidence="10">
    <location>
        <begin position="658"/>
        <end position="685"/>
    </location>
</feature>
<dbReference type="PRINTS" id="PR00929">
    <property type="entry name" value="ATHOOK"/>
</dbReference>
<evidence type="ECO:0000256" key="7">
    <source>
        <dbReference type="PROSITE-ProRule" id="PRU00042"/>
    </source>
</evidence>
<evidence type="ECO:0000256" key="3">
    <source>
        <dbReference type="ARBA" id="ARBA00022737"/>
    </source>
</evidence>
<dbReference type="InterPro" id="IPR011333">
    <property type="entry name" value="SKP1/BTB/POZ_sf"/>
</dbReference>
<feature type="compositionally biased region" description="Basic residues" evidence="8">
    <location>
        <begin position="218"/>
        <end position="232"/>
    </location>
</feature>
<dbReference type="InterPro" id="IPR000210">
    <property type="entry name" value="BTB/POZ_dom"/>
</dbReference>
<dbReference type="OMA" id="MIFQHSE"/>
<feature type="domain" description="C2H2-type" evidence="10">
    <location>
        <begin position="489"/>
        <end position="516"/>
    </location>
</feature>
<evidence type="ECO:0000256" key="2">
    <source>
        <dbReference type="ARBA" id="ARBA00022723"/>
    </source>
</evidence>
<feature type="region of interest" description="Disordered" evidence="8">
    <location>
        <begin position="152"/>
        <end position="479"/>
    </location>
</feature>
<evidence type="ECO:0000313" key="12">
    <source>
        <dbReference type="RefSeq" id="XP_017309189.1"/>
    </source>
</evidence>
<dbReference type="OrthoDB" id="427030at2759"/>
<dbReference type="GeneTree" id="ENSGT00940000162716"/>